<dbReference type="EMBL" id="BGZK01000321">
    <property type="protein sequence ID" value="GBP36619.1"/>
    <property type="molecule type" value="Genomic_DNA"/>
</dbReference>
<dbReference type="Proteomes" id="UP000299102">
    <property type="component" value="Unassembled WGS sequence"/>
</dbReference>
<accession>A0A4C1VDD6</accession>
<organism evidence="1 2">
    <name type="scientific">Eumeta variegata</name>
    <name type="common">Bagworm moth</name>
    <name type="synonym">Eumeta japonica</name>
    <dbReference type="NCBI Taxonomy" id="151549"/>
    <lineage>
        <taxon>Eukaryota</taxon>
        <taxon>Metazoa</taxon>
        <taxon>Ecdysozoa</taxon>
        <taxon>Arthropoda</taxon>
        <taxon>Hexapoda</taxon>
        <taxon>Insecta</taxon>
        <taxon>Pterygota</taxon>
        <taxon>Neoptera</taxon>
        <taxon>Endopterygota</taxon>
        <taxon>Lepidoptera</taxon>
        <taxon>Glossata</taxon>
        <taxon>Ditrysia</taxon>
        <taxon>Tineoidea</taxon>
        <taxon>Psychidae</taxon>
        <taxon>Oiketicinae</taxon>
        <taxon>Eumeta</taxon>
    </lineage>
</organism>
<name>A0A4C1VDD6_EUMVA</name>
<comment type="caution">
    <text evidence="1">The sequence shown here is derived from an EMBL/GenBank/DDBJ whole genome shotgun (WGS) entry which is preliminary data.</text>
</comment>
<proteinExistence type="predicted"/>
<reference evidence="1 2" key="1">
    <citation type="journal article" date="2019" name="Commun. Biol.">
        <title>The bagworm genome reveals a unique fibroin gene that provides high tensile strength.</title>
        <authorList>
            <person name="Kono N."/>
            <person name="Nakamura H."/>
            <person name="Ohtoshi R."/>
            <person name="Tomita M."/>
            <person name="Numata K."/>
            <person name="Arakawa K."/>
        </authorList>
    </citation>
    <scope>NUCLEOTIDE SEQUENCE [LARGE SCALE GENOMIC DNA]</scope>
</reference>
<dbReference type="AlphaFoldDB" id="A0A4C1VDD6"/>
<keyword evidence="2" id="KW-1185">Reference proteome</keyword>
<evidence type="ECO:0000313" key="1">
    <source>
        <dbReference type="EMBL" id="GBP36619.1"/>
    </source>
</evidence>
<evidence type="ECO:0000313" key="2">
    <source>
        <dbReference type="Proteomes" id="UP000299102"/>
    </source>
</evidence>
<protein>
    <submittedName>
        <fullName evidence="1">Uncharacterized protein</fullName>
    </submittedName>
</protein>
<gene>
    <name evidence="1" type="ORF">EVAR_35202_1</name>
</gene>
<sequence>MNGQLCRYSHTLCIRRRGRYERVRNFVGMATARWAAAEGPPRAASTRTPPARGGRALVCCAPARVCVPHCTSGHNNSNIGPFDLFVYARPLAEHARARLSDEWTNLRIPIT</sequence>